<evidence type="ECO:0000313" key="3">
    <source>
        <dbReference type="Proteomes" id="UP001189429"/>
    </source>
</evidence>
<gene>
    <name evidence="2" type="ORF">PCOR1329_LOCUS81832</name>
</gene>
<feature type="region of interest" description="Disordered" evidence="1">
    <location>
        <begin position="1"/>
        <end position="83"/>
    </location>
</feature>
<name>A0ABN9Y681_9DINO</name>
<feature type="compositionally biased region" description="Low complexity" evidence="1">
    <location>
        <begin position="41"/>
        <end position="57"/>
    </location>
</feature>
<feature type="compositionally biased region" description="Basic residues" evidence="1">
    <location>
        <begin position="1"/>
        <end position="11"/>
    </location>
</feature>
<comment type="caution">
    <text evidence="2">The sequence shown here is derived from an EMBL/GenBank/DDBJ whole genome shotgun (WGS) entry which is preliminary data.</text>
</comment>
<sequence length="83" mass="9004">ARASRRMRRTRSPTPTATTWRKVANGRRRTSMESGGPSQGRTSRTSRPDTRSTSSRPAGSSAHSPCWAQAVGPRGHSGQASRR</sequence>
<feature type="non-terminal residue" evidence="2">
    <location>
        <position position="83"/>
    </location>
</feature>
<dbReference type="Proteomes" id="UP001189429">
    <property type="component" value="Unassembled WGS sequence"/>
</dbReference>
<feature type="compositionally biased region" description="Low complexity" evidence="1">
    <location>
        <begin position="12"/>
        <end position="21"/>
    </location>
</feature>
<proteinExistence type="predicted"/>
<evidence type="ECO:0000256" key="1">
    <source>
        <dbReference type="SAM" id="MobiDB-lite"/>
    </source>
</evidence>
<evidence type="ECO:0000313" key="2">
    <source>
        <dbReference type="EMBL" id="CAK0906556.1"/>
    </source>
</evidence>
<dbReference type="EMBL" id="CAUYUJ010021710">
    <property type="protein sequence ID" value="CAK0906556.1"/>
    <property type="molecule type" value="Genomic_DNA"/>
</dbReference>
<protein>
    <submittedName>
        <fullName evidence="2">Uncharacterized protein</fullName>
    </submittedName>
</protein>
<accession>A0ABN9Y681</accession>
<feature type="non-terminal residue" evidence="2">
    <location>
        <position position="1"/>
    </location>
</feature>
<keyword evidence="3" id="KW-1185">Reference proteome</keyword>
<organism evidence="2 3">
    <name type="scientific">Prorocentrum cordatum</name>
    <dbReference type="NCBI Taxonomy" id="2364126"/>
    <lineage>
        <taxon>Eukaryota</taxon>
        <taxon>Sar</taxon>
        <taxon>Alveolata</taxon>
        <taxon>Dinophyceae</taxon>
        <taxon>Prorocentrales</taxon>
        <taxon>Prorocentraceae</taxon>
        <taxon>Prorocentrum</taxon>
    </lineage>
</organism>
<reference evidence="2" key="1">
    <citation type="submission" date="2023-10" db="EMBL/GenBank/DDBJ databases">
        <authorList>
            <person name="Chen Y."/>
            <person name="Shah S."/>
            <person name="Dougan E. K."/>
            <person name="Thang M."/>
            <person name="Chan C."/>
        </authorList>
    </citation>
    <scope>NUCLEOTIDE SEQUENCE [LARGE SCALE GENOMIC DNA]</scope>
</reference>